<accession>A0A844FMY7</accession>
<protein>
    <recommendedName>
        <fullName evidence="4">MFS transporter</fullName>
    </recommendedName>
</protein>
<dbReference type="AlphaFoldDB" id="A0A844FMY7"/>
<evidence type="ECO:0000313" key="2">
    <source>
        <dbReference type="EMBL" id="MST79738.1"/>
    </source>
</evidence>
<keyword evidence="1" id="KW-0812">Transmembrane</keyword>
<feature type="transmembrane region" description="Helical" evidence="1">
    <location>
        <begin position="12"/>
        <end position="32"/>
    </location>
</feature>
<feature type="transmembrane region" description="Helical" evidence="1">
    <location>
        <begin position="103"/>
        <end position="128"/>
    </location>
</feature>
<feature type="transmembrane region" description="Helical" evidence="1">
    <location>
        <begin position="52"/>
        <end position="73"/>
    </location>
</feature>
<proteinExistence type="predicted"/>
<dbReference type="InterPro" id="IPR036259">
    <property type="entry name" value="MFS_trans_sf"/>
</dbReference>
<keyword evidence="1" id="KW-1133">Transmembrane helix</keyword>
<organism evidence="2 3">
    <name type="scientific">Lactobacillus equicursoris</name>
    <dbReference type="NCBI Taxonomy" id="420645"/>
    <lineage>
        <taxon>Bacteria</taxon>
        <taxon>Bacillati</taxon>
        <taxon>Bacillota</taxon>
        <taxon>Bacilli</taxon>
        <taxon>Lactobacillales</taxon>
        <taxon>Lactobacillaceae</taxon>
        <taxon>Lactobacillus</taxon>
    </lineage>
</organism>
<dbReference type="RefSeq" id="WP_154486736.1">
    <property type="nucleotide sequence ID" value="NZ_VUMW01000009.1"/>
</dbReference>
<dbReference type="Proteomes" id="UP000452141">
    <property type="component" value="Unassembled WGS sequence"/>
</dbReference>
<evidence type="ECO:0008006" key="4">
    <source>
        <dbReference type="Google" id="ProtNLM"/>
    </source>
</evidence>
<evidence type="ECO:0000256" key="1">
    <source>
        <dbReference type="SAM" id="Phobius"/>
    </source>
</evidence>
<evidence type="ECO:0000313" key="3">
    <source>
        <dbReference type="Proteomes" id="UP000452141"/>
    </source>
</evidence>
<sequence length="137" mass="14809">MMSRSKKNVQPWIVMLAIGLISATSLGSSMVLMGSFLPSLAGAMHASVATIFYYYTIIVLVMAAMMQVVPSALVKVNNTVIYLVVTTLVGVSLFAIGHVTSLWVFFILAALIGICVSFMNFVPVGILIDNWFNEQVA</sequence>
<reference evidence="2 3" key="1">
    <citation type="submission" date="2019-08" db="EMBL/GenBank/DDBJ databases">
        <title>In-depth cultivation of the pig gut microbiome towards novel bacterial diversity and tailored functional studies.</title>
        <authorList>
            <person name="Wylensek D."/>
            <person name="Hitch T.C.A."/>
            <person name="Clavel T."/>
        </authorList>
    </citation>
    <scope>NUCLEOTIDE SEQUENCE [LARGE SCALE GENOMIC DNA]</scope>
    <source>
        <strain evidence="2 3">WCA-470BD-2E</strain>
    </source>
</reference>
<keyword evidence="1" id="KW-0472">Membrane</keyword>
<feature type="transmembrane region" description="Helical" evidence="1">
    <location>
        <begin position="80"/>
        <end position="97"/>
    </location>
</feature>
<name>A0A844FMY7_9LACO</name>
<gene>
    <name evidence="2" type="ORF">FYJ61_04475</name>
</gene>
<dbReference type="SUPFAM" id="SSF103473">
    <property type="entry name" value="MFS general substrate transporter"/>
    <property type="match status" value="1"/>
</dbReference>
<comment type="caution">
    <text evidence="2">The sequence shown here is derived from an EMBL/GenBank/DDBJ whole genome shotgun (WGS) entry which is preliminary data.</text>
</comment>
<dbReference type="EMBL" id="VUMW01000009">
    <property type="protein sequence ID" value="MST79738.1"/>
    <property type="molecule type" value="Genomic_DNA"/>
</dbReference>